<dbReference type="EC" id="2.1.-.-" evidence="4"/>
<dbReference type="RefSeq" id="WP_345886429.1">
    <property type="nucleotide sequence ID" value="NZ_JBDFRB010000019.1"/>
</dbReference>
<dbReference type="GO" id="GO:0032259">
    <property type="term" value="P:methylation"/>
    <property type="evidence" value="ECO:0007669"/>
    <property type="project" value="UniProtKB-KW"/>
</dbReference>
<dbReference type="Pfam" id="PF21320">
    <property type="entry name" value="WHD_Rv2258c"/>
    <property type="match status" value="1"/>
</dbReference>
<feature type="domain" description="S-adenosylmethionine-dependent methyltransferase Rv2258c-like winged HTH" evidence="3">
    <location>
        <begin position="57"/>
        <end position="111"/>
    </location>
</feature>
<accession>A0ABU9X309</accession>
<feature type="region of interest" description="Disordered" evidence="1">
    <location>
        <begin position="1"/>
        <end position="41"/>
    </location>
</feature>
<dbReference type="SUPFAM" id="SSF53335">
    <property type="entry name" value="S-adenosyl-L-methionine-dependent methyltransferases"/>
    <property type="match status" value="1"/>
</dbReference>
<dbReference type="InterPro" id="IPR048711">
    <property type="entry name" value="WHD_Rv2258c"/>
</dbReference>
<dbReference type="SUPFAM" id="SSF46785">
    <property type="entry name" value="Winged helix' DNA-binding domain"/>
    <property type="match status" value="1"/>
</dbReference>
<evidence type="ECO:0000259" key="2">
    <source>
        <dbReference type="Pfam" id="PF13847"/>
    </source>
</evidence>
<organism evidence="4 5">
    <name type="scientific">Sinomonas halotolerans</name>
    <dbReference type="NCBI Taxonomy" id="1644133"/>
    <lineage>
        <taxon>Bacteria</taxon>
        <taxon>Bacillati</taxon>
        <taxon>Actinomycetota</taxon>
        <taxon>Actinomycetes</taxon>
        <taxon>Micrococcales</taxon>
        <taxon>Micrococcaceae</taxon>
        <taxon>Sinomonas</taxon>
    </lineage>
</organism>
<dbReference type="CDD" id="cd02440">
    <property type="entry name" value="AdoMet_MTases"/>
    <property type="match status" value="1"/>
</dbReference>
<dbReference type="InterPro" id="IPR053173">
    <property type="entry name" value="SAM-binding_MTase"/>
</dbReference>
<comment type="caution">
    <text evidence="4">The sequence shown here is derived from an EMBL/GenBank/DDBJ whole genome shotgun (WGS) entry which is preliminary data.</text>
</comment>
<dbReference type="InterPro" id="IPR036390">
    <property type="entry name" value="WH_DNA-bd_sf"/>
</dbReference>
<dbReference type="Gene3D" id="3.40.50.150">
    <property type="entry name" value="Vaccinia Virus protein VP39"/>
    <property type="match status" value="1"/>
</dbReference>
<evidence type="ECO:0000256" key="1">
    <source>
        <dbReference type="SAM" id="MobiDB-lite"/>
    </source>
</evidence>
<gene>
    <name evidence="4" type="ORF">ABCQ75_15045</name>
</gene>
<dbReference type="InterPro" id="IPR029063">
    <property type="entry name" value="SAM-dependent_MTases_sf"/>
</dbReference>
<evidence type="ECO:0000313" key="5">
    <source>
        <dbReference type="Proteomes" id="UP001422074"/>
    </source>
</evidence>
<sequence length="384" mass="39921">MGTTADLDRATGLGQTNEPDGTTGPVRAHAPGQPAEQEPEGTDLAAEHLLRIINDAGAGILLSIGYQSGLLDTMGALPPASTQQIADAAGLDERYVREIVHGLLSTGIVEAAGEGAFSLGPAYVPVVTGPGVDNLARMTRYLTLMGEVTPKVVEAVRHGGGLGYEDYPGFHRIQAEESAAVNDASLLSEIIPLTGEVGRLEAGIDVADIGCGQGHAVSLLARAFPASRFVGLDFSPEAIGEARAEAAAWGLGNAKFELADVAELSDESAFDLVTAFDAIHDQARPADVLAAVRRALRPGGTFLMVDIRASSVPAENAELPWAAFLYAISTVHCMSVSLGQGGAGLGTVWGVQRAERMLREAGFGDVELKDLDGDPFNAYVVARP</sequence>
<dbReference type="EMBL" id="JBDFRB010000019">
    <property type="protein sequence ID" value="MEN2745844.1"/>
    <property type="molecule type" value="Genomic_DNA"/>
</dbReference>
<dbReference type="PANTHER" id="PTHR45128">
    <property type="entry name" value="METHYLTRANSFERASE TYPE 11"/>
    <property type="match status" value="1"/>
</dbReference>
<dbReference type="InterPro" id="IPR025714">
    <property type="entry name" value="Methyltranfer_dom"/>
</dbReference>
<keyword evidence="4" id="KW-0808">Transferase</keyword>
<keyword evidence="5" id="KW-1185">Reference proteome</keyword>
<dbReference type="GO" id="GO:0008168">
    <property type="term" value="F:methyltransferase activity"/>
    <property type="evidence" value="ECO:0007669"/>
    <property type="project" value="UniProtKB-KW"/>
</dbReference>
<feature type="domain" description="Methyltransferase" evidence="2">
    <location>
        <begin position="201"/>
        <end position="315"/>
    </location>
</feature>
<reference evidence="4 5" key="1">
    <citation type="submission" date="2024-05" db="EMBL/GenBank/DDBJ databases">
        <title>Sinomonas sp. nov., isolated from a waste landfill.</title>
        <authorList>
            <person name="Zhao Y."/>
        </authorList>
    </citation>
    <scope>NUCLEOTIDE SEQUENCE [LARGE SCALE GENOMIC DNA]</scope>
    <source>
        <strain evidence="4 5">CCTCC AB2014300</strain>
    </source>
</reference>
<dbReference type="Proteomes" id="UP001422074">
    <property type="component" value="Unassembled WGS sequence"/>
</dbReference>
<dbReference type="Pfam" id="PF13847">
    <property type="entry name" value="Methyltransf_31"/>
    <property type="match status" value="1"/>
</dbReference>
<evidence type="ECO:0000313" key="4">
    <source>
        <dbReference type="EMBL" id="MEN2745844.1"/>
    </source>
</evidence>
<dbReference type="InterPro" id="IPR036388">
    <property type="entry name" value="WH-like_DNA-bd_sf"/>
</dbReference>
<dbReference type="PANTHER" id="PTHR45128:SF1">
    <property type="entry name" value="S-ADENOSYLMETHIONINE-DEPENDENT METHYLTRANSFERASE RV2258C"/>
    <property type="match status" value="1"/>
</dbReference>
<name>A0ABU9X309_9MICC</name>
<dbReference type="Gene3D" id="1.10.10.10">
    <property type="entry name" value="Winged helix-like DNA-binding domain superfamily/Winged helix DNA-binding domain"/>
    <property type="match status" value="1"/>
</dbReference>
<proteinExistence type="predicted"/>
<keyword evidence="4" id="KW-0489">Methyltransferase</keyword>
<evidence type="ECO:0000259" key="3">
    <source>
        <dbReference type="Pfam" id="PF21320"/>
    </source>
</evidence>
<protein>
    <submittedName>
        <fullName evidence="4">Class I SAM-dependent methyltransferase</fullName>
        <ecNumber evidence="4">2.1.-.-</ecNumber>
    </submittedName>
</protein>